<dbReference type="EMBL" id="JBHRXX010000005">
    <property type="protein sequence ID" value="MFC3684688.1"/>
    <property type="molecule type" value="Genomic_DNA"/>
</dbReference>
<keyword evidence="7" id="KW-1185">Reference proteome</keyword>
<accession>A0ABV7W8M4</accession>
<evidence type="ECO:0000256" key="1">
    <source>
        <dbReference type="ARBA" id="ARBA00001954"/>
    </source>
</evidence>
<comment type="cofactor">
    <cofactor evidence="1">
        <name>Fe(2+)</name>
        <dbReference type="ChEBI" id="CHEBI:29033"/>
    </cofactor>
</comment>
<keyword evidence="4" id="KW-0560">Oxidoreductase</keyword>
<keyword evidence="3" id="KW-0479">Metal-binding</keyword>
<dbReference type="Pfam" id="PF03055">
    <property type="entry name" value="RPE65"/>
    <property type="match status" value="1"/>
</dbReference>
<dbReference type="PANTHER" id="PTHR10543:SF89">
    <property type="entry name" value="CAROTENOID 9,10(9',10')-CLEAVAGE DIOXYGENASE 1"/>
    <property type="match status" value="1"/>
</dbReference>
<evidence type="ECO:0000256" key="2">
    <source>
        <dbReference type="ARBA" id="ARBA00006787"/>
    </source>
</evidence>
<evidence type="ECO:0000313" key="6">
    <source>
        <dbReference type="EMBL" id="MFC3684688.1"/>
    </source>
</evidence>
<proteinExistence type="inferred from homology"/>
<dbReference type="InterPro" id="IPR004294">
    <property type="entry name" value="Carotenoid_Oase"/>
</dbReference>
<evidence type="ECO:0000256" key="4">
    <source>
        <dbReference type="ARBA" id="ARBA00023002"/>
    </source>
</evidence>
<organism evidence="6 7">
    <name type="scientific">Hydrogenophaga luteola</name>
    <dbReference type="NCBI Taxonomy" id="1591122"/>
    <lineage>
        <taxon>Bacteria</taxon>
        <taxon>Pseudomonadati</taxon>
        <taxon>Pseudomonadota</taxon>
        <taxon>Betaproteobacteria</taxon>
        <taxon>Burkholderiales</taxon>
        <taxon>Comamonadaceae</taxon>
        <taxon>Hydrogenophaga</taxon>
    </lineage>
</organism>
<gene>
    <name evidence="6" type="ORF">ACFOPI_13875</name>
</gene>
<sequence>MNDMTIPFATATGLRFPDDIVFRGYAAPSRVEGEVHDLEVEGQIPNELNGAFYRNSADHAYPPLLGKDIFLNGDGMVHMVRFENGHADLKTRYVRTRKFELERKARRALFGAYRNPFTDLAEVAGEDNNTANTSVLWHHGKLYALKESGLPYELDPNTLETLGERNFGGKLNRTFTAHPKLDPETGECIAFAYNAPGQPTRDIELYVISPSGEITSHETFQAPYSSMVHDCLVSRNYIAFLVCPMTCDWERVKKGEPYWHWDSHLKTHVAIIPRKEGVKAIRWYTCPKVAQQTHTFNAWEEQTEAGTTLHLDQFITESGWLSQFPDIRDPNAREKPPFGERWSFDLDSASPEFRMQRLINQIGEMPAIDPRYAMKRANHFWFGTNNPAIGPMLPWGPKGPPFTCVGHFDEAANKLNFWYAGPDSAPEEPHFVPRGPDAAEGDGWILTMVGRRAENRTDLVILDALHLDRGPVAVVKFPYRVHEGFHGIWVGAQALGW</sequence>
<comment type="similarity">
    <text evidence="2">Belongs to the carotenoid oxygenase family.</text>
</comment>
<evidence type="ECO:0000313" key="7">
    <source>
        <dbReference type="Proteomes" id="UP001595729"/>
    </source>
</evidence>
<reference evidence="7" key="1">
    <citation type="journal article" date="2019" name="Int. J. Syst. Evol. Microbiol.">
        <title>The Global Catalogue of Microorganisms (GCM) 10K type strain sequencing project: providing services to taxonomists for standard genome sequencing and annotation.</title>
        <authorList>
            <consortium name="The Broad Institute Genomics Platform"/>
            <consortium name="The Broad Institute Genome Sequencing Center for Infectious Disease"/>
            <person name="Wu L."/>
            <person name="Ma J."/>
        </authorList>
    </citation>
    <scope>NUCLEOTIDE SEQUENCE [LARGE SCALE GENOMIC DNA]</scope>
    <source>
        <strain evidence="7">KCTC 42501</strain>
    </source>
</reference>
<dbReference type="RefSeq" id="WP_382174731.1">
    <property type="nucleotide sequence ID" value="NZ_JBHRXX010000005.1"/>
</dbReference>
<evidence type="ECO:0000256" key="5">
    <source>
        <dbReference type="ARBA" id="ARBA00023004"/>
    </source>
</evidence>
<protein>
    <submittedName>
        <fullName evidence="6">Carotenoid oxygenase family protein</fullName>
    </submittedName>
</protein>
<name>A0ABV7W8M4_9BURK</name>
<comment type="caution">
    <text evidence="6">The sequence shown here is derived from an EMBL/GenBank/DDBJ whole genome shotgun (WGS) entry which is preliminary data.</text>
</comment>
<dbReference type="PANTHER" id="PTHR10543">
    <property type="entry name" value="BETA-CAROTENE DIOXYGENASE"/>
    <property type="match status" value="1"/>
</dbReference>
<evidence type="ECO:0000256" key="3">
    <source>
        <dbReference type="ARBA" id="ARBA00022723"/>
    </source>
</evidence>
<keyword evidence="5" id="KW-0408">Iron</keyword>
<dbReference type="Proteomes" id="UP001595729">
    <property type="component" value="Unassembled WGS sequence"/>
</dbReference>